<feature type="domain" description="Transposase (putative) gypsy type" evidence="1">
    <location>
        <begin position="66"/>
        <end position="123"/>
    </location>
</feature>
<sequence>MTPMGTKVLKALMVMQSCYNNDSTMTVQRLAEVRNRFCIPEEYELHVPLPGQHPYDAFPDDFGLSIDALEVGLQFPLYPVIEACLDGWRISPSQMAPNSWRYMVVFFGECHGSGIVPAQDLFMACLLSLVSKVG</sequence>
<protein>
    <recommendedName>
        <fullName evidence="1">Transposase (putative) gypsy type domain-containing protein</fullName>
    </recommendedName>
</protein>
<dbReference type="EMBL" id="AMZH03005352">
    <property type="protein sequence ID" value="RRT66643.1"/>
    <property type="molecule type" value="Genomic_DNA"/>
</dbReference>
<evidence type="ECO:0000313" key="2">
    <source>
        <dbReference type="EMBL" id="RRT66643.1"/>
    </source>
</evidence>
<evidence type="ECO:0000313" key="3">
    <source>
        <dbReference type="Proteomes" id="UP000287651"/>
    </source>
</evidence>
<comment type="caution">
    <text evidence="2">The sequence shown here is derived from an EMBL/GenBank/DDBJ whole genome shotgun (WGS) entry which is preliminary data.</text>
</comment>
<proteinExistence type="predicted"/>
<evidence type="ECO:0000259" key="1">
    <source>
        <dbReference type="Pfam" id="PF04195"/>
    </source>
</evidence>
<dbReference type="Proteomes" id="UP000287651">
    <property type="component" value="Unassembled WGS sequence"/>
</dbReference>
<organism evidence="2 3">
    <name type="scientific">Ensete ventricosum</name>
    <name type="common">Abyssinian banana</name>
    <name type="synonym">Musa ensete</name>
    <dbReference type="NCBI Taxonomy" id="4639"/>
    <lineage>
        <taxon>Eukaryota</taxon>
        <taxon>Viridiplantae</taxon>
        <taxon>Streptophyta</taxon>
        <taxon>Embryophyta</taxon>
        <taxon>Tracheophyta</taxon>
        <taxon>Spermatophyta</taxon>
        <taxon>Magnoliopsida</taxon>
        <taxon>Liliopsida</taxon>
        <taxon>Zingiberales</taxon>
        <taxon>Musaceae</taxon>
        <taxon>Ensete</taxon>
    </lineage>
</organism>
<reference evidence="2 3" key="1">
    <citation type="journal article" date="2014" name="Agronomy (Basel)">
        <title>A Draft Genome Sequence for Ensete ventricosum, the Drought-Tolerant Tree Against Hunger.</title>
        <authorList>
            <person name="Harrison J."/>
            <person name="Moore K.A."/>
            <person name="Paszkiewicz K."/>
            <person name="Jones T."/>
            <person name="Grant M."/>
            <person name="Ambacheew D."/>
            <person name="Muzemil S."/>
            <person name="Studholme D.J."/>
        </authorList>
    </citation>
    <scope>NUCLEOTIDE SEQUENCE [LARGE SCALE GENOMIC DNA]</scope>
</reference>
<name>A0A426ZRI9_ENSVE</name>
<dbReference type="Pfam" id="PF04195">
    <property type="entry name" value="Transposase_28"/>
    <property type="match status" value="1"/>
</dbReference>
<accession>A0A426ZRI9</accession>
<gene>
    <name evidence="2" type="ORF">B296_00028738</name>
</gene>
<dbReference type="AlphaFoldDB" id="A0A426ZRI9"/>
<dbReference type="InterPro" id="IPR007321">
    <property type="entry name" value="Transposase_28"/>
</dbReference>